<accession>A0A3N4KZB7</accession>
<sequence>MASEPPSNNPTILSSPLIAVTAANGTAHFSVHSATLLAHSPPLNCALTGPWKESTTQQIDLPDWDGPTVARFLQYLYIATYSSEPHTLLPHAQLYALADYKDVPGLRQLTLTRLAQALDAPHWRTPNNDDAATATTDAVDLIDYVYAHTRSGDTIRTVVCRFAVKQLECLMACEDMEALLSKGGDFTIELLRMAAVVAKEELAAATTAATTAAATVNAQRAAGRAVGQANVDAERIRLLEARVQVLEARAAAAVMSPAAAQRAAADRMSNVRRRL</sequence>
<organism evidence="2 3">
    <name type="scientific">Morchella conica CCBAS932</name>
    <dbReference type="NCBI Taxonomy" id="1392247"/>
    <lineage>
        <taxon>Eukaryota</taxon>
        <taxon>Fungi</taxon>
        <taxon>Dikarya</taxon>
        <taxon>Ascomycota</taxon>
        <taxon>Pezizomycotina</taxon>
        <taxon>Pezizomycetes</taxon>
        <taxon>Pezizales</taxon>
        <taxon>Morchellaceae</taxon>
        <taxon>Morchella</taxon>
    </lineage>
</organism>
<keyword evidence="3" id="KW-1185">Reference proteome</keyword>
<protein>
    <recommendedName>
        <fullName evidence="1">BTB domain-containing protein</fullName>
    </recommendedName>
</protein>
<dbReference type="SUPFAM" id="SSF54695">
    <property type="entry name" value="POZ domain"/>
    <property type="match status" value="1"/>
</dbReference>
<gene>
    <name evidence="2" type="ORF">P167DRAFT_383214</name>
</gene>
<feature type="domain" description="BTB" evidence="1">
    <location>
        <begin position="23"/>
        <end position="106"/>
    </location>
</feature>
<dbReference type="PANTHER" id="PTHR47843">
    <property type="entry name" value="BTB DOMAIN-CONTAINING PROTEIN-RELATED"/>
    <property type="match status" value="1"/>
</dbReference>
<dbReference type="Proteomes" id="UP000277580">
    <property type="component" value="Unassembled WGS sequence"/>
</dbReference>
<dbReference type="EMBL" id="ML119111">
    <property type="protein sequence ID" value="RPB15913.1"/>
    <property type="molecule type" value="Genomic_DNA"/>
</dbReference>
<name>A0A3N4KZB7_9PEZI</name>
<dbReference type="OrthoDB" id="9997739at2759"/>
<dbReference type="InterPro" id="IPR011333">
    <property type="entry name" value="SKP1/BTB/POZ_sf"/>
</dbReference>
<dbReference type="InterPro" id="IPR000210">
    <property type="entry name" value="BTB/POZ_dom"/>
</dbReference>
<evidence type="ECO:0000313" key="3">
    <source>
        <dbReference type="Proteomes" id="UP000277580"/>
    </source>
</evidence>
<dbReference type="STRING" id="1392247.A0A3N4KZB7"/>
<dbReference type="InParanoid" id="A0A3N4KZB7"/>
<dbReference type="Pfam" id="PF00651">
    <property type="entry name" value="BTB"/>
    <property type="match status" value="1"/>
</dbReference>
<evidence type="ECO:0000313" key="2">
    <source>
        <dbReference type="EMBL" id="RPB15913.1"/>
    </source>
</evidence>
<dbReference type="CDD" id="cd18186">
    <property type="entry name" value="BTB_POZ_ZBTB_KLHL-like"/>
    <property type="match status" value="1"/>
</dbReference>
<reference evidence="2 3" key="1">
    <citation type="journal article" date="2018" name="Nat. Ecol. Evol.">
        <title>Pezizomycetes genomes reveal the molecular basis of ectomycorrhizal truffle lifestyle.</title>
        <authorList>
            <person name="Murat C."/>
            <person name="Payen T."/>
            <person name="Noel B."/>
            <person name="Kuo A."/>
            <person name="Morin E."/>
            <person name="Chen J."/>
            <person name="Kohler A."/>
            <person name="Krizsan K."/>
            <person name="Balestrini R."/>
            <person name="Da Silva C."/>
            <person name="Montanini B."/>
            <person name="Hainaut M."/>
            <person name="Levati E."/>
            <person name="Barry K.W."/>
            <person name="Belfiori B."/>
            <person name="Cichocki N."/>
            <person name="Clum A."/>
            <person name="Dockter R.B."/>
            <person name="Fauchery L."/>
            <person name="Guy J."/>
            <person name="Iotti M."/>
            <person name="Le Tacon F."/>
            <person name="Lindquist E.A."/>
            <person name="Lipzen A."/>
            <person name="Malagnac F."/>
            <person name="Mello A."/>
            <person name="Molinier V."/>
            <person name="Miyauchi S."/>
            <person name="Poulain J."/>
            <person name="Riccioni C."/>
            <person name="Rubini A."/>
            <person name="Sitrit Y."/>
            <person name="Splivallo R."/>
            <person name="Traeger S."/>
            <person name="Wang M."/>
            <person name="Zifcakova L."/>
            <person name="Wipf D."/>
            <person name="Zambonelli A."/>
            <person name="Paolocci F."/>
            <person name="Nowrousian M."/>
            <person name="Ottonello S."/>
            <person name="Baldrian P."/>
            <person name="Spatafora J.W."/>
            <person name="Henrissat B."/>
            <person name="Nagy L.G."/>
            <person name="Aury J.M."/>
            <person name="Wincker P."/>
            <person name="Grigoriev I.V."/>
            <person name="Bonfante P."/>
            <person name="Martin F.M."/>
        </authorList>
    </citation>
    <scope>NUCLEOTIDE SEQUENCE [LARGE SCALE GENOMIC DNA]</scope>
    <source>
        <strain evidence="2 3">CCBAS932</strain>
    </source>
</reference>
<dbReference type="AlphaFoldDB" id="A0A3N4KZB7"/>
<evidence type="ECO:0000259" key="1">
    <source>
        <dbReference type="Pfam" id="PF00651"/>
    </source>
</evidence>
<dbReference type="Gene3D" id="3.30.710.10">
    <property type="entry name" value="Potassium Channel Kv1.1, Chain A"/>
    <property type="match status" value="1"/>
</dbReference>
<proteinExistence type="predicted"/>